<name>A0A2U3B6D5_9VIBR</name>
<proteinExistence type="predicted"/>
<dbReference type="SUPFAM" id="SSF55874">
    <property type="entry name" value="ATPase domain of HSP90 chaperone/DNA topoisomerase II/histidine kinase"/>
    <property type="match status" value="1"/>
</dbReference>
<keyword evidence="11" id="KW-0067">ATP-binding</keyword>
<dbReference type="EC" id="2.7.13.3" evidence="3"/>
<dbReference type="RefSeq" id="WP_109320853.1">
    <property type="nucleotide sequence ID" value="NZ_QFWT01000010.1"/>
</dbReference>
<keyword evidence="12 15" id="KW-1133">Transmembrane helix</keyword>
<accession>A0A2U3B6D5</accession>
<keyword evidence="7" id="KW-0808">Transferase</keyword>
<evidence type="ECO:0000256" key="2">
    <source>
        <dbReference type="ARBA" id="ARBA00004429"/>
    </source>
</evidence>
<protein>
    <recommendedName>
        <fullName evidence="3">histidine kinase</fullName>
        <ecNumber evidence="3">2.7.13.3</ecNumber>
    </recommendedName>
</protein>
<evidence type="ECO:0000256" key="12">
    <source>
        <dbReference type="ARBA" id="ARBA00022989"/>
    </source>
</evidence>
<feature type="domain" description="HAMP" evidence="17">
    <location>
        <begin position="208"/>
        <end position="260"/>
    </location>
</feature>
<sequence length="472" mass="52867">MISWYQKQKLIHQIGVIILIGFTVSFFLSLYLLSSEKSKNLSLLSSTGAIQRVISVVDILSQTPADLHDSIIRASGSSDLSLSLSRQPHIETGQSGSEEADVLIQRLHSAGIRRVHLSMVKFDRSILNMSDMHNAMMSGRSRHDIQDMRNVRLGYIATVDGSVELASGLWLNFSSGVEENITHWSIGVLISLSLVMLTTVFISLLIIRKALKPIGELRKAADQFAMNKKVSMVDPHGPKDLYPTIRAFNEMQTQLTDYIQDRTKLLAAISHDLRTPLTSLRLRLEFIEDSEDKQQMLHTLAIMEKMLQATMRFTREDSELEERQRCDVNSLIQAIVDEYADKNVIVRYQPQQSLVENMPPVSIRRMVENLVNNSVQYGGEGNTISLEVKREKQYLVVSVIDTGKGIAEDKFEEVVKPFTRLNQARDTESSNVGLGLSITASLAKAHGGELILQKNHPKGLIATFTLPLSINL</sequence>
<evidence type="ECO:0000256" key="15">
    <source>
        <dbReference type="SAM" id="Phobius"/>
    </source>
</evidence>
<dbReference type="SMART" id="SM00388">
    <property type="entry name" value="HisKA"/>
    <property type="match status" value="1"/>
</dbReference>
<dbReference type="OrthoDB" id="9804645at2"/>
<dbReference type="GO" id="GO:0005524">
    <property type="term" value="F:ATP binding"/>
    <property type="evidence" value="ECO:0007669"/>
    <property type="project" value="UniProtKB-KW"/>
</dbReference>
<dbReference type="EMBL" id="QFWT01000010">
    <property type="protein sequence ID" value="PWI32332.1"/>
    <property type="molecule type" value="Genomic_DNA"/>
</dbReference>
<keyword evidence="9" id="KW-0547">Nucleotide-binding</keyword>
<keyword evidence="8 15" id="KW-0812">Transmembrane</keyword>
<comment type="caution">
    <text evidence="18">The sequence shown here is derived from an EMBL/GenBank/DDBJ whole genome shotgun (WGS) entry which is preliminary data.</text>
</comment>
<keyword evidence="13" id="KW-0902">Two-component regulatory system</keyword>
<comment type="catalytic activity">
    <reaction evidence="1">
        <text>ATP + protein L-histidine = ADP + protein N-phospho-L-histidine.</text>
        <dbReference type="EC" id="2.7.13.3"/>
    </reaction>
</comment>
<dbReference type="Pfam" id="PF00672">
    <property type="entry name" value="HAMP"/>
    <property type="match status" value="1"/>
</dbReference>
<dbReference type="Pfam" id="PF00512">
    <property type="entry name" value="HisKA"/>
    <property type="match status" value="1"/>
</dbReference>
<dbReference type="Pfam" id="PF02518">
    <property type="entry name" value="HATPase_c"/>
    <property type="match status" value="1"/>
</dbReference>
<evidence type="ECO:0000256" key="5">
    <source>
        <dbReference type="ARBA" id="ARBA00022519"/>
    </source>
</evidence>
<evidence type="ECO:0000256" key="13">
    <source>
        <dbReference type="ARBA" id="ARBA00023012"/>
    </source>
</evidence>
<dbReference type="Proteomes" id="UP000245362">
    <property type="component" value="Unassembled WGS sequence"/>
</dbReference>
<dbReference type="InterPro" id="IPR005467">
    <property type="entry name" value="His_kinase_dom"/>
</dbReference>
<evidence type="ECO:0000259" key="16">
    <source>
        <dbReference type="PROSITE" id="PS50109"/>
    </source>
</evidence>
<dbReference type="CDD" id="cd00082">
    <property type="entry name" value="HisKA"/>
    <property type="match status" value="1"/>
</dbReference>
<evidence type="ECO:0000313" key="18">
    <source>
        <dbReference type="EMBL" id="PWI32332.1"/>
    </source>
</evidence>
<gene>
    <name evidence="18" type="ORF">DI392_16825</name>
</gene>
<feature type="transmembrane region" description="Helical" evidence="15">
    <location>
        <begin position="183"/>
        <end position="207"/>
    </location>
</feature>
<evidence type="ECO:0000256" key="8">
    <source>
        <dbReference type="ARBA" id="ARBA00022692"/>
    </source>
</evidence>
<keyword evidence="5" id="KW-0997">Cell inner membrane</keyword>
<evidence type="ECO:0000256" key="7">
    <source>
        <dbReference type="ARBA" id="ARBA00022679"/>
    </source>
</evidence>
<feature type="domain" description="Histidine kinase" evidence="16">
    <location>
        <begin position="268"/>
        <end position="470"/>
    </location>
</feature>
<evidence type="ECO:0000259" key="17">
    <source>
        <dbReference type="PROSITE" id="PS50885"/>
    </source>
</evidence>
<keyword evidence="4" id="KW-1003">Cell membrane</keyword>
<dbReference type="InterPro" id="IPR004358">
    <property type="entry name" value="Sig_transdc_His_kin-like_C"/>
</dbReference>
<dbReference type="PANTHER" id="PTHR44936:SF5">
    <property type="entry name" value="SENSOR HISTIDINE KINASE ENVZ"/>
    <property type="match status" value="1"/>
</dbReference>
<evidence type="ECO:0000256" key="6">
    <source>
        <dbReference type="ARBA" id="ARBA00022553"/>
    </source>
</evidence>
<dbReference type="Gene3D" id="1.10.287.130">
    <property type="match status" value="1"/>
</dbReference>
<reference evidence="18 19" key="1">
    <citation type="submission" date="2018-05" db="EMBL/GenBank/DDBJ databases">
        <title>Vibrio limimaris sp. nov., isolated from marine sediment.</title>
        <authorList>
            <person name="Li C.-M."/>
        </authorList>
    </citation>
    <scope>NUCLEOTIDE SEQUENCE [LARGE SCALE GENOMIC DNA]</scope>
    <source>
        <strain evidence="18 19">E4404</strain>
    </source>
</reference>
<dbReference type="PROSITE" id="PS50885">
    <property type="entry name" value="HAMP"/>
    <property type="match status" value="1"/>
</dbReference>
<dbReference type="GO" id="GO:0005886">
    <property type="term" value="C:plasma membrane"/>
    <property type="evidence" value="ECO:0007669"/>
    <property type="project" value="UniProtKB-SubCell"/>
</dbReference>
<keyword evidence="6" id="KW-0597">Phosphoprotein</keyword>
<dbReference type="InterPro" id="IPR050980">
    <property type="entry name" value="2C_sensor_his_kinase"/>
</dbReference>
<evidence type="ECO:0000256" key="10">
    <source>
        <dbReference type="ARBA" id="ARBA00022777"/>
    </source>
</evidence>
<dbReference type="PRINTS" id="PR00344">
    <property type="entry name" value="BCTRLSENSOR"/>
</dbReference>
<evidence type="ECO:0000256" key="14">
    <source>
        <dbReference type="ARBA" id="ARBA00023136"/>
    </source>
</evidence>
<evidence type="ECO:0000256" key="1">
    <source>
        <dbReference type="ARBA" id="ARBA00000085"/>
    </source>
</evidence>
<dbReference type="InterPro" id="IPR003661">
    <property type="entry name" value="HisK_dim/P_dom"/>
</dbReference>
<keyword evidence="14 15" id="KW-0472">Membrane</keyword>
<dbReference type="AlphaFoldDB" id="A0A2U3B6D5"/>
<keyword evidence="19" id="KW-1185">Reference proteome</keyword>
<evidence type="ECO:0000256" key="3">
    <source>
        <dbReference type="ARBA" id="ARBA00012438"/>
    </source>
</evidence>
<dbReference type="PROSITE" id="PS50109">
    <property type="entry name" value="HIS_KIN"/>
    <property type="match status" value="1"/>
</dbReference>
<dbReference type="InterPro" id="IPR036890">
    <property type="entry name" value="HATPase_C_sf"/>
</dbReference>
<keyword evidence="10" id="KW-0418">Kinase</keyword>
<evidence type="ECO:0000313" key="19">
    <source>
        <dbReference type="Proteomes" id="UP000245362"/>
    </source>
</evidence>
<dbReference type="InterPro" id="IPR003594">
    <property type="entry name" value="HATPase_dom"/>
</dbReference>
<dbReference type="Gene3D" id="3.30.565.10">
    <property type="entry name" value="Histidine kinase-like ATPase, C-terminal domain"/>
    <property type="match status" value="1"/>
</dbReference>
<dbReference type="GO" id="GO:0000155">
    <property type="term" value="F:phosphorelay sensor kinase activity"/>
    <property type="evidence" value="ECO:0007669"/>
    <property type="project" value="InterPro"/>
</dbReference>
<organism evidence="18 19">
    <name type="scientific">Vibrio albus</name>
    <dbReference type="NCBI Taxonomy" id="2200953"/>
    <lineage>
        <taxon>Bacteria</taxon>
        <taxon>Pseudomonadati</taxon>
        <taxon>Pseudomonadota</taxon>
        <taxon>Gammaproteobacteria</taxon>
        <taxon>Vibrionales</taxon>
        <taxon>Vibrionaceae</taxon>
        <taxon>Vibrio</taxon>
    </lineage>
</organism>
<comment type="subcellular location">
    <subcellularLocation>
        <location evidence="2">Cell inner membrane</location>
        <topology evidence="2">Multi-pass membrane protein</topology>
    </subcellularLocation>
</comment>
<dbReference type="InterPro" id="IPR036097">
    <property type="entry name" value="HisK_dim/P_sf"/>
</dbReference>
<evidence type="ECO:0000256" key="4">
    <source>
        <dbReference type="ARBA" id="ARBA00022475"/>
    </source>
</evidence>
<dbReference type="PANTHER" id="PTHR44936">
    <property type="entry name" value="SENSOR PROTEIN CREC"/>
    <property type="match status" value="1"/>
</dbReference>
<evidence type="ECO:0000256" key="9">
    <source>
        <dbReference type="ARBA" id="ARBA00022741"/>
    </source>
</evidence>
<dbReference type="SMART" id="SM00387">
    <property type="entry name" value="HATPase_c"/>
    <property type="match status" value="1"/>
</dbReference>
<dbReference type="InterPro" id="IPR003660">
    <property type="entry name" value="HAMP_dom"/>
</dbReference>
<dbReference type="SUPFAM" id="SSF47384">
    <property type="entry name" value="Homodimeric domain of signal transducing histidine kinase"/>
    <property type="match status" value="1"/>
</dbReference>
<feature type="transmembrane region" description="Helical" evidence="15">
    <location>
        <begin position="12"/>
        <end position="33"/>
    </location>
</feature>
<evidence type="ECO:0000256" key="11">
    <source>
        <dbReference type="ARBA" id="ARBA00022840"/>
    </source>
</evidence>